<dbReference type="RefSeq" id="WP_245411281.1">
    <property type="nucleotide sequence ID" value="NZ_CP025086.1"/>
</dbReference>
<feature type="region of interest" description="Disordered" evidence="8">
    <location>
        <begin position="160"/>
        <end position="251"/>
    </location>
</feature>
<feature type="compositionally biased region" description="Low complexity" evidence="8">
    <location>
        <begin position="210"/>
        <end position="226"/>
    </location>
</feature>
<dbReference type="AlphaFoldDB" id="A0A3D9YWM2"/>
<evidence type="ECO:0000259" key="10">
    <source>
        <dbReference type="PROSITE" id="PS51123"/>
    </source>
</evidence>
<accession>A0A3D9YWM2</accession>
<evidence type="ECO:0000313" key="12">
    <source>
        <dbReference type="Proteomes" id="UP000256900"/>
    </source>
</evidence>
<evidence type="ECO:0000256" key="1">
    <source>
        <dbReference type="ARBA" id="ARBA00004162"/>
    </source>
</evidence>
<evidence type="ECO:0000256" key="9">
    <source>
        <dbReference type="SAM" id="Phobius"/>
    </source>
</evidence>
<evidence type="ECO:0000256" key="6">
    <source>
        <dbReference type="ARBA" id="ARBA00023136"/>
    </source>
</evidence>
<dbReference type="InterPro" id="IPR006665">
    <property type="entry name" value="OmpA-like"/>
</dbReference>
<dbReference type="EMBL" id="QUMO01000003">
    <property type="protein sequence ID" value="REF86101.1"/>
    <property type="molecule type" value="Genomic_DNA"/>
</dbReference>
<gene>
    <name evidence="11" type="ORF">DES32_2146</name>
</gene>
<feature type="region of interest" description="Disordered" evidence="8">
    <location>
        <begin position="107"/>
        <end position="141"/>
    </location>
</feature>
<dbReference type="CDD" id="cd07185">
    <property type="entry name" value="OmpA_C-like"/>
    <property type="match status" value="1"/>
</dbReference>
<dbReference type="Proteomes" id="UP000256900">
    <property type="component" value="Unassembled WGS sequence"/>
</dbReference>
<feature type="compositionally biased region" description="Polar residues" evidence="8">
    <location>
        <begin position="241"/>
        <end position="251"/>
    </location>
</feature>
<dbReference type="Pfam" id="PF13677">
    <property type="entry name" value="MotB_plug"/>
    <property type="match status" value="1"/>
</dbReference>
<comment type="subcellular location">
    <subcellularLocation>
        <location evidence="1">Cell membrane</location>
        <topology evidence="1">Single-pass membrane protein</topology>
    </subcellularLocation>
</comment>
<evidence type="ECO:0000313" key="11">
    <source>
        <dbReference type="EMBL" id="REF86101.1"/>
    </source>
</evidence>
<protein>
    <submittedName>
        <fullName evidence="11">Chemotaxis protein MotB</fullName>
    </submittedName>
</protein>
<dbReference type="InterPro" id="IPR025713">
    <property type="entry name" value="MotB-like_N_dom"/>
</dbReference>
<dbReference type="Pfam" id="PF00691">
    <property type="entry name" value="OmpA"/>
    <property type="match status" value="1"/>
</dbReference>
<feature type="transmembrane region" description="Helical" evidence="9">
    <location>
        <begin position="29"/>
        <end position="48"/>
    </location>
</feature>
<dbReference type="InterPro" id="IPR036737">
    <property type="entry name" value="OmpA-like_sf"/>
</dbReference>
<feature type="compositionally biased region" description="Basic and acidic residues" evidence="8">
    <location>
        <begin position="191"/>
        <end position="200"/>
    </location>
</feature>
<dbReference type="Gene3D" id="3.30.1330.60">
    <property type="entry name" value="OmpA-like domain"/>
    <property type="match status" value="1"/>
</dbReference>
<dbReference type="PANTHER" id="PTHR30329:SF21">
    <property type="entry name" value="LIPOPROTEIN YIAD-RELATED"/>
    <property type="match status" value="1"/>
</dbReference>
<comment type="similarity">
    <text evidence="2">Belongs to the MotB family.</text>
</comment>
<evidence type="ECO:0000256" key="2">
    <source>
        <dbReference type="ARBA" id="ARBA00008914"/>
    </source>
</evidence>
<keyword evidence="4 9" id="KW-0812">Transmembrane</keyword>
<sequence>MAESEKHEILIIKRTRESSHEPHGGAWKIAFADFMTAMMALFLVLWLVNATNQKTKASLARYFNPVDLVDMSTLKRGVHDPTMGPGTDGIANGAAFPKSVKDAVRKNGSLAGTSDGAAGPRDVQSEDHGPQTAEPPPTHSEEALFRDPYAVLAEIAAGSGSSAQAATDEHLAPSPDNDGSGTAADVYSDPFKADGGKADEPAPANPPAANPSAASLAASQPAGAPQPVVPPQPAPARDKAQTQQVQPTDNAQTLAQTLQKQIADLVAASGKDAAAPAIEVKATDEGILISLTDKSNFAMFAIGSAEPQRKTVHVMEKIAEVLKKQPGDIIIGGYTDARPYHSGTYDNWRLSTDRAQMAYYMLTRGGVDGKRILRIEGYADRRPKVPSRPLADENRRIEIFLKAKKS</sequence>
<reference evidence="11 12" key="1">
    <citation type="submission" date="2018-08" db="EMBL/GenBank/DDBJ databases">
        <title>Genomic Encyclopedia of Type Strains, Phase IV (KMG-IV): sequencing the most valuable type-strain genomes for metagenomic binning, comparative biology and taxonomic classification.</title>
        <authorList>
            <person name="Goeker M."/>
        </authorList>
    </citation>
    <scope>NUCLEOTIDE SEQUENCE [LARGE SCALE GENOMIC DNA]</scope>
    <source>
        <strain evidence="11 12">BW863</strain>
    </source>
</reference>
<organism evidence="11 12">
    <name type="scientific">Methylovirgula ligni</name>
    <dbReference type="NCBI Taxonomy" id="569860"/>
    <lineage>
        <taxon>Bacteria</taxon>
        <taxon>Pseudomonadati</taxon>
        <taxon>Pseudomonadota</taxon>
        <taxon>Alphaproteobacteria</taxon>
        <taxon>Hyphomicrobiales</taxon>
        <taxon>Beijerinckiaceae</taxon>
        <taxon>Methylovirgula</taxon>
    </lineage>
</organism>
<comment type="caution">
    <text evidence="11">The sequence shown here is derived from an EMBL/GenBank/DDBJ whole genome shotgun (WGS) entry which is preliminary data.</text>
</comment>
<evidence type="ECO:0000256" key="3">
    <source>
        <dbReference type="ARBA" id="ARBA00022475"/>
    </source>
</evidence>
<evidence type="ECO:0000256" key="8">
    <source>
        <dbReference type="SAM" id="MobiDB-lite"/>
    </source>
</evidence>
<dbReference type="PANTHER" id="PTHR30329">
    <property type="entry name" value="STATOR ELEMENT OF FLAGELLAR MOTOR COMPLEX"/>
    <property type="match status" value="1"/>
</dbReference>
<evidence type="ECO:0000256" key="5">
    <source>
        <dbReference type="ARBA" id="ARBA00022989"/>
    </source>
</evidence>
<evidence type="ECO:0000256" key="4">
    <source>
        <dbReference type="ARBA" id="ARBA00022692"/>
    </source>
</evidence>
<feature type="domain" description="OmpA-like" evidence="10">
    <location>
        <begin position="287"/>
        <end position="405"/>
    </location>
</feature>
<dbReference type="InterPro" id="IPR050330">
    <property type="entry name" value="Bact_OuterMem_StrucFunc"/>
</dbReference>
<keyword evidence="3" id="KW-1003">Cell membrane</keyword>
<name>A0A3D9YWM2_9HYPH</name>
<proteinExistence type="inferred from homology"/>
<dbReference type="GO" id="GO:0005886">
    <property type="term" value="C:plasma membrane"/>
    <property type="evidence" value="ECO:0007669"/>
    <property type="project" value="UniProtKB-SubCell"/>
</dbReference>
<dbReference type="PROSITE" id="PS51123">
    <property type="entry name" value="OMPA_2"/>
    <property type="match status" value="1"/>
</dbReference>
<keyword evidence="5 9" id="KW-1133">Transmembrane helix</keyword>
<dbReference type="SUPFAM" id="SSF103088">
    <property type="entry name" value="OmpA-like"/>
    <property type="match status" value="1"/>
</dbReference>
<keyword evidence="12" id="KW-1185">Reference proteome</keyword>
<keyword evidence="6 7" id="KW-0472">Membrane</keyword>
<evidence type="ECO:0000256" key="7">
    <source>
        <dbReference type="PROSITE-ProRule" id="PRU00473"/>
    </source>
</evidence>